<keyword evidence="1" id="KW-0472">Membrane</keyword>
<dbReference type="Proteomes" id="UP000215914">
    <property type="component" value="Unassembled WGS sequence"/>
</dbReference>
<accession>A0A9K3E731</accession>
<dbReference type="Gramene" id="mRNA:HanXRQr2_Chr14g0633931">
    <property type="protein sequence ID" value="CDS:HanXRQr2_Chr14g0633931.1"/>
    <property type="gene ID" value="HanXRQr2_Chr14g0633931"/>
</dbReference>
<protein>
    <submittedName>
        <fullName evidence="2">Uncharacterized protein</fullName>
    </submittedName>
</protein>
<name>A0A9K3E731_HELAN</name>
<reference evidence="2" key="1">
    <citation type="journal article" date="2017" name="Nature">
        <title>The sunflower genome provides insights into oil metabolism, flowering and Asterid evolution.</title>
        <authorList>
            <person name="Badouin H."/>
            <person name="Gouzy J."/>
            <person name="Grassa C.J."/>
            <person name="Murat F."/>
            <person name="Staton S.E."/>
            <person name="Cottret L."/>
            <person name="Lelandais-Briere C."/>
            <person name="Owens G.L."/>
            <person name="Carrere S."/>
            <person name="Mayjonade B."/>
            <person name="Legrand L."/>
            <person name="Gill N."/>
            <person name="Kane N.C."/>
            <person name="Bowers J.E."/>
            <person name="Hubner S."/>
            <person name="Bellec A."/>
            <person name="Berard A."/>
            <person name="Berges H."/>
            <person name="Blanchet N."/>
            <person name="Boniface M.C."/>
            <person name="Brunel D."/>
            <person name="Catrice O."/>
            <person name="Chaidir N."/>
            <person name="Claudel C."/>
            <person name="Donnadieu C."/>
            <person name="Faraut T."/>
            <person name="Fievet G."/>
            <person name="Helmstetter N."/>
            <person name="King M."/>
            <person name="Knapp S.J."/>
            <person name="Lai Z."/>
            <person name="Le Paslier M.C."/>
            <person name="Lippi Y."/>
            <person name="Lorenzon L."/>
            <person name="Mandel J.R."/>
            <person name="Marage G."/>
            <person name="Marchand G."/>
            <person name="Marquand E."/>
            <person name="Bret-Mestries E."/>
            <person name="Morien E."/>
            <person name="Nambeesan S."/>
            <person name="Nguyen T."/>
            <person name="Pegot-Espagnet P."/>
            <person name="Pouilly N."/>
            <person name="Raftis F."/>
            <person name="Sallet E."/>
            <person name="Schiex T."/>
            <person name="Thomas J."/>
            <person name="Vandecasteele C."/>
            <person name="Vares D."/>
            <person name="Vear F."/>
            <person name="Vautrin S."/>
            <person name="Crespi M."/>
            <person name="Mangin B."/>
            <person name="Burke J.M."/>
            <person name="Salse J."/>
            <person name="Munos S."/>
            <person name="Vincourt P."/>
            <person name="Rieseberg L.H."/>
            <person name="Langlade N.B."/>
        </authorList>
    </citation>
    <scope>NUCLEOTIDE SEQUENCE</scope>
    <source>
        <tissue evidence="2">Leaves</tissue>
    </source>
</reference>
<dbReference type="EMBL" id="MNCJ02000329">
    <property type="protein sequence ID" value="KAF5768225.1"/>
    <property type="molecule type" value="Genomic_DNA"/>
</dbReference>
<keyword evidence="1" id="KW-0812">Transmembrane</keyword>
<dbReference type="AlphaFoldDB" id="A0A9K3E731"/>
<proteinExistence type="predicted"/>
<keyword evidence="1" id="KW-1133">Transmembrane helix</keyword>
<comment type="caution">
    <text evidence="2">The sequence shown here is derived from an EMBL/GenBank/DDBJ whole genome shotgun (WGS) entry which is preliminary data.</text>
</comment>
<keyword evidence="3" id="KW-1185">Reference proteome</keyword>
<evidence type="ECO:0000256" key="1">
    <source>
        <dbReference type="SAM" id="Phobius"/>
    </source>
</evidence>
<gene>
    <name evidence="2" type="ORF">HanXRQr2_Chr14g0633931</name>
</gene>
<organism evidence="2 3">
    <name type="scientific">Helianthus annuus</name>
    <name type="common">Common sunflower</name>
    <dbReference type="NCBI Taxonomy" id="4232"/>
    <lineage>
        <taxon>Eukaryota</taxon>
        <taxon>Viridiplantae</taxon>
        <taxon>Streptophyta</taxon>
        <taxon>Embryophyta</taxon>
        <taxon>Tracheophyta</taxon>
        <taxon>Spermatophyta</taxon>
        <taxon>Magnoliopsida</taxon>
        <taxon>eudicotyledons</taxon>
        <taxon>Gunneridae</taxon>
        <taxon>Pentapetalae</taxon>
        <taxon>asterids</taxon>
        <taxon>campanulids</taxon>
        <taxon>Asterales</taxon>
        <taxon>Asteraceae</taxon>
        <taxon>Asteroideae</taxon>
        <taxon>Heliantheae alliance</taxon>
        <taxon>Heliantheae</taxon>
        <taxon>Helianthus</taxon>
    </lineage>
</organism>
<feature type="transmembrane region" description="Helical" evidence="1">
    <location>
        <begin position="33"/>
        <end position="55"/>
    </location>
</feature>
<evidence type="ECO:0000313" key="3">
    <source>
        <dbReference type="Proteomes" id="UP000215914"/>
    </source>
</evidence>
<sequence>MILVGKPAQYGGGKNLLHGTCFMLVYQLSHDILLYYDILNSTSVSFLICSIGVVLKISININYKL</sequence>
<reference evidence="2" key="2">
    <citation type="submission" date="2020-06" db="EMBL/GenBank/DDBJ databases">
        <title>Helianthus annuus Genome sequencing and assembly Release 2.</title>
        <authorList>
            <person name="Gouzy J."/>
            <person name="Langlade N."/>
            <person name="Munos S."/>
        </authorList>
    </citation>
    <scope>NUCLEOTIDE SEQUENCE</scope>
    <source>
        <tissue evidence="2">Leaves</tissue>
    </source>
</reference>
<evidence type="ECO:0000313" key="2">
    <source>
        <dbReference type="EMBL" id="KAF5768225.1"/>
    </source>
</evidence>